<dbReference type="RefSeq" id="WP_211472906.1">
    <property type="nucleotide sequence ID" value="NZ_JAGSXH010000379.1"/>
</dbReference>
<proteinExistence type="predicted"/>
<accession>A0A8J7WUV6</accession>
<comment type="caution">
    <text evidence="2">The sequence shown here is derived from an EMBL/GenBank/DDBJ whole genome shotgun (WGS) entry which is preliminary data.</text>
</comment>
<name>A0A8J7WUV6_9ACTN</name>
<evidence type="ECO:0000313" key="3">
    <source>
        <dbReference type="Proteomes" id="UP000677913"/>
    </source>
</evidence>
<dbReference type="AlphaFoldDB" id="A0A8J7WUV6"/>
<feature type="region of interest" description="Disordered" evidence="1">
    <location>
        <begin position="1"/>
        <end position="33"/>
    </location>
</feature>
<dbReference type="Proteomes" id="UP000677913">
    <property type="component" value="Unassembled WGS sequence"/>
</dbReference>
<feature type="non-terminal residue" evidence="2">
    <location>
        <position position="1"/>
    </location>
</feature>
<evidence type="ECO:0000313" key="2">
    <source>
        <dbReference type="EMBL" id="MBS2967175.1"/>
    </source>
</evidence>
<reference evidence="2" key="1">
    <citation type="submission" date="2021-04" db="EMBL/GenBank/DDBJ databases">
        <title>Genome based classification of Actinospica acidithermotolerans sp. nov., an actinobacterium isolated from an Indonesian hot spring.</title>
        <authorList>
            <person name="Kusuma A.B."/>
            <person name="Putra K.E."/>
            <person name="Nafisah S."/>
            <person name="Loh J."/>
            <person name="Nouioui I."/>
            <person name="Goodfellow M."/>
        </authorList>
    </citation>
    <scope>NUCLEOTIDE SEQUENCE</scope>
    <source>
        <strain evidence="2">DSM 45618</strain>
    </source>
</reference>
<sequence>HHPSPSPSPSPSHSPRHRPSPSPSASASPAGPSAAASFATISWTNSYEPVVADIQSRLARLRYLRPTISQNGNPQYAVAQRTVYDLGNRWWQPTDDVGFYQNATGSAIRAFKYDYLQHDQGQPPGNGSCDAATFQALVNATR</sequence>
<feature type="compositionally biased region" description="Low complexity" evidence="1">
    <location>
        <begin position="23"/>
        <end position="33"/>
    </location>
</feature>
<gene>
    <name evidence="2" type="ORF">KGA66_29370</name>
</gene>
<organism evidence="2 3">
    <name type="scientific">Actinocrinis puniceicyclus</name>
    <dbReference type="NCBI Taxonomy" id="977794"/>
    <lineage>
        <taxon>Bacteria</taxon>
        <taxon>Bacillati</taxon>
        <taxon>Actinomycetota</taxon>
        <taxon>Actinomycetes</taxon>
        <taxon>Catenulisporales</taxon>
        <taxon>Actinospicaceae</taxon>
        <taxon>Actinocrinis</taxon>
    </lineage>
</organism>
<dbReference type="EMBL" id="JAGSXH010000379">
    <property type="protein sequence ID" value="MBS2967175.1"/>
    <property type="molecule type" value="Genomic_DNA"/>
</dbReference>
<feature type="compositionally biased region" description="Pro residues" evidence="1">
    <location>
        <begin position="1"/>
        <end position="12"/>
    </location>
</feature>
<keyword evidence="3" id="KW-1185">Reference proteome</keyword>
<protein>
    <submittedName>
        <fullName evidence="2">Uncharacterized protein</fullName>
    </submittedName>
</protein>
<evidence type="ECO:0000256" key="1">
    <source>
        <dbReference type="SAM" id="MobiDB-lite"/>
    </source>
</evidence>